<dbReference type="PANTHER" id="PTHR12110:SF52">
    <property type="entry name" value="XYLOSE ISOMERASE"/>
    <property type="match status" value="1"/>
</dbReference>
<dbReference type="EMBL" id="MODZ01000006">
    <property type="protein sequence ID" value="OIJ35845.1"/>
    <property type="molecule type" value="Genomic_DNA"/>
</dbReference>
<sequence length="284" mass="30645">MSGMPFAFGMNEFTTQPWSFERDLREYADLGVQAVELCEAKLAEGAAGRAQLKALRDSGLPVCSVQPAVRTAVPSAMQPSPKGTDERIAAYRASLERLAPVAPGAVFVTNTGPAPDGDMHRGLAEDVRFHRELAPVAADLGVRLAVEPLNPISLNAETMIWTFAQGVELIERTGVEGLGLCLDTWNLWQDPLLEEGIRSHGELISILQVSDWRTPRSGMDRRSVGTGPIPTGRLLHALAESGYAGACVVEIFSQGVPDSLYDGDLRALIRQNRDALEQAWEGAA</sequence>
<protein>
    <submittedName>
        <fullName evidence="3">4-hydroxyphenylpyruvate dioxygenase</fullName>
    </submittedName>
</protein>
<dbReference type="InterPro" id="IPR013022">
    <property type="entry name" value="Xyl_isomerase-like_TIM-brl"/>
</dbReference>
<dbReference type="InterPro" id="IPR050312">
    <property type="entry name" value="IolE/XylAMocC-like"/>
</dbReference>
<dbReference type="GO" id="GO:0051213">
    <property type="term" value="F:dioxygenase activity"/>
    <property type="evidence" value="ECO:0007669"/>
    <property type="project" value="UniProtKB-KW"/>
</dbReference>
<keyword evidence="3" id="KW-0670">Pyruvate</keyword>
<gene>
    <name evidence="3" type="ORF">BK826_05655</name>
</gene>
<dbReference type="PANTHER" id="PTHR12110">
    <property type="entry name" value="HYDROXYPYRUVATE ISOMERASE"/>
    <property type="match status" value="1"/>
</dbReference>
<reference evidence="3 4" key="1">
    <citation type="submission" date="2016-10" db="EMBL/GenBank/DDBJ databases">
        <title>Draft genome sequence of strain LCT isolated from the Shenzhou X spacecraft of China.</title>
        <authorList>
            <person name="Huang B."/>
        </authorList>
    </citation>
    <scope>NUCLEOTIDE SEQUENCE [LARGE SCALE GENOMIC DNA]</scope>
    <source>
        <strain evidence="3 4">LCT-H5</strain>
    </source>
</reference>
<proteinExistence type="predicted"/>
<accession>A0A1S2N1B7</accession>
<dbReference type="SUPFAM" id="SSF51658">
    <property type="entry name" value="Xylose isomerase-like"/>
    <property type="match status" value="1"/>
</dbReference>
<dbReference type="Gene3D" id="3.20.20.150">
    <property type="entry name" value="Divalent-metal-dependent TIM barrel enzymes"/>
    <property type="match status" value="1"/>
</dbReference>
<evidence type="ECO:0000259" key="2">
    <source>
        <dbReference type="Pfam" id="PF01261"/>
    </source>
</evidence>
<evidence type="ECO:0000313" key="4">
    <source>
        <dbReference type="Proteomes" id="UP000179540"/>
    </source>
</evidence>
<comment type="caution">
    <text evidence="3">The sequence shown here is derived from an EMBL/GenBank/DDBJ whole genome shotgun (WGS) entry which is preliminary data.</text>
</comment>
<feature type="domain" description="Xylose isomerase-like TIM barrel" evidence="2">
    <location>
        <begin position="25"/>
        <end position="267"/>
    </location>
</feature>
<evidence type="ECO:0000313" key="3">
    <source>
        <dbReference type="EMBL" id="OIJ35845.1"/>
    </source>
</evidence>
<dbReference type="OrthoDB" id="9815124at2"/>
<dbReference type="RefSeq" id="WP_075514774.1">
    <property type="nucleotide sequence ID" value="NZ_MODZ01000006.1"/>
</dbReference>
<dbReference type="AlphaFoldDB" id="A0A1S2N1B7"/>
<keyword evidence="3" id="KW-0560">Oxidoreductase</keyword>
<keyword evidence="3" id="KW-0223">Dioxygenase</keyword>
<evidence type="ECO:0000256" key="1">
    <source>
        <dbReference type="ARBA" id="ARBA00023277"/>
    </source>
</evidence>
<dbReference type="Proteomes" id="UP000179540">
    <property type="component" value="Unassembled WGS sequence"/>
</dbReference>
<organism evidence="3 4">
    <name type="scientific">Rothia kristinae</name>
    <dbReference type="NCBI Taxonomy" id="37923"/>
    <lineage>
        <taxon>Bacteria</taxon>
        <taxon>Bacillati</taxon>
        <taxon>Actinomycetota</taxon>
        <taxon>Actinomycetes</taxon>
        <taxon>Micrococcales</taxon>
        <taxon>Micrococcaceae</taxon>
        <taxon>Rothia</taxon>
    </lineage>
</organism>
<keyword evidence="1" id="KW-0119">Carbohydrate metabolism</keyword>
<name>A0A1S2N1B7_9MICC</name>
<dbReference type="InterPro" id="IPR036237">
    <property type="entry name" value="Xyl_isomerase-like_sf"/>
</dbReference>
<dbReference type="Pfam" id="PF01261">
    <property type="entry name" value="AP_endonuc_2"/>
    <property type="match status" value="1"/>
</dbReference>